<feature type="transmembrane region" description="Helical" evidence="1">
    <location>
        <begin position="174"/>
        <end position="192"/>
    </location>
</feature>
<name>A0A3N0VG56_9GAMM</name>
<dbReference type="RefSeq" id="WP_123210709.1">
    <property type="nucleotide sequence ID" value="NZ_RJVO01000002.1"/>
</dbReference>
<feature type="transmembrane region" description="Helical" evidence="1">
    <location>
        <begin position="275"/>
        <end position="295"/>
    </location>
</feature>
<keyword evidence="4" id="KW-1185">Reference proteome</keyword>
<keyword evidence="3" id="KW-0012">Acyltransferase</keyword>
<evidence type="ECO:0000256" key="1">
    <source>
        <dbReference type="SAM" id="Phobius"/>
    </source>
</evidence>
<feature type="transmembrane region" description="Helical" evidence="1">
    <location>
        <begin position="96"/>
        <end position="115"/>
    </location>
</feature>
<feature type="domain" description="Acyltransferase 3" evidence="2">
    <location>
        <begin position="14"/>
        <end position="359"/>
    </location>
</feature>
<dbReference type="GO" id="GO:0000271">
    <property type="term" value="P:polysaccharide biosynthetic process"/>
    <property type="evidence" value="ECO:0007669"/>
    <property type="project" value="TreeGrafter"/>
</dbReference>
<keyword evidence="1" id="KW-0812">Transmembrane</keyword>
<organism evidence="3 4">
    <name type="scientific">Stagnimonas aquatica</name>
    <dbReference type="NCBI Taxonomy" id="2689987"/>
    <lineage>
        <taxon>Bacteria</taxon>
        <taxon>Pseudomonadati</taxon>
        <taxon>Pseudomonadota</taxon>
        <taxon>Gammaproteobacteria</taxon>
        <taxon>Nevskiales</taxon>
        <taxon>Nevskiaceae</taxon>
        <taxon>Stagnimonas</taxon>
    </lineage>
</organism>
<dbReference type="Proteomes" id="UP000282106">
    <property type="component" value="Unassembled WGS sequence"/>
</dbReference>
<dbReference type="AlphaFoldDB" id="A0A3N0VG56"/>
<feature type="transmembrane region" description="Helical" evidence="1">
    <location>
        <begin position="341"/>
        <end position="359"/>
    </location>
</feature>
<sequence>MPLQNASNRQYYFGLDLIRFASACLVLLFHLGYSTWQPESGARDIVRGAYAIPEASLFWFGGMGVQIFFVISGFVIANSAQGATPYRFFRSRALRLYPAAWICATVSLITLLAFTERPVLNLLWRYLHSITLFPLSPWIEGVYWTLAAEIIFYALMFLLIAARRLDRLETFSNLMGGISIAFIALVACNRNGLVQIEHLEGFRKTVGRYLPLWYGVFFSLGMNLWLFTRRRLSKASAVYTVALFLTCCFQIYLAFHGTDIEEGISDDGSRQAWQVPVFVFIVAMAGLFASTHWPAVDRSIPLFAREPLRRLGLVTYPLYLIHFSLGVILIKGLIATGVSPMLAFVASSVLVFLLCLYIATQLEPALRQRFGHVLDRTERRFGLR</sequence>
<protein>
    <submittedName>
        <fullName evidence="3">Acyltransferase</fullName>
    </submittedName>
</protein>
<dbReference type="InterPro" id="IPR002656">
    <property type="entry name" value="Acyl_transf_3_dom"/>
</dbReference>
<dbReference type="GO" id="GO:0016020">
    <property type="term" value="C:membrane"/>
    <property type="evidence" value="ECO:0007669"/>
    <property type="project" value="TreeGrafter"/>
</dbReference>
<feature type="transmembrane region" description="Helical" evidence="1">
    <location>
        <begin position="12"/>
        <end position="36"/>
    </location>
</feature>
<evidence type="ECO:0000313" key="4">
    <source>
        <dbReference type="Proteomes" id="UP000282106"/>
    </source>
</evidence>
<dbReference type="InterPro" id="IPR050879">
    <property type="entry name" value="Acyltransferase_3"/>
</dbReference>
<evidence type="ECO:0000259" key="2">
    <source>
        <dbReference type="Pfam" id="PF01757"/>
    </source>
</evidence>
<keyword evidence="3" id="KW-0808">Transferase</keyword>
<keyword evidence="1" id="KW-0472">Membrane</keyword>
<feature type="transmembrane region" description="Helical" evidence="1">
    <location>
        <begin position="235"/>
        <end position="255"/>
    </location>
</feature>
<dbReference type="GO" id="GO:0016747">
    <property type="term" value="F:acyltransferase activity, transferring groups other than amino-acyl groups"/>
    <property type="evidence" value="ECO:0007669"/>
    <property type="project" value="InterPro"/>
</dbReference>
<dbReference type="Pfam" id="PF01757">
    <property type="entry name" value="Acyl_transf_3"/>
    <property type="match status" value="1"/>
</dbReference>
<feature type="transmembrane region" description="Helical" evidence="1">
    <location>
        <begin position="316"/>
        <end position="335"/>
    </location>
</feature>
<proteinExistence type="predicted"/>
<feature type="transmembrane region" description="Helical" evidence="1">
    <location>
        <begin position="56"/>
        <end position="76"/>
    </location>
</feature>
<feature type="transmembrane region" description="Helical" evidence="1">
    <location>
        <begin position="142"/>
        <end position="162"/>
    </location>
</feature>
<evidence type="ECO:0000313" key="3">
    <source>
        <dbReference type="EMBL" id="ROH91665.1"/>
    </source>
</evidence>
<dbReference type="PANTHER" id="PTHR23028:SF53">
    <property type="entry name" value="ACYL_TRANSF_3 DOMAIN-CONTAINING PROTEIN"/>
    <property type="match status" value="1"/>
</dbReference>
<dbReference type="PANTHER" id="PTHR23028">
    <property type="entry name" value="ACETYLTRANSFERASE"/>
    <property type="match status" value="1"/>
</dbReference>
<keyword evidence="1" id="KW-1133">Transmembrane helix</keyword>
<reference evidence="3 4" key="1">
    <citation type="submission" date="2018-10" db="EMBL/GenBank/DDBJ databases">
        <authorList>
            <person name="Chen W.-M."/>
        </authorList>
    </citation>
    <scope>NUCLEOTIDE SEQUENCE [LARGE SCALE GENOMIC DNA]</scope>
    <source>
        <strain evidence="3 4">THS-13</strain>
    </source>
</reference>
<dbReference type="InParanoid" id="A0A3N0VG56"/>
<dbReference type="EMBL" id="RJVO01000002">
    <property type="protein sequence ID" value="ROH91665.1"/>
    <property type="molecule type" value="Genomic_DNA"/>
</dbReference>
<gene>
    <name evidence="3" type="ORF">ED208_04555</name>
</gene>
<feature type="transmembrane region" description="Helical" evidence="1">
    <location>
        <begin position="212"/>
        <end position="228"/>
    </location>
</feature>
<accession>A0A3N0VG56</accession>
<comment type="caution">
    <text evidence="3">The sequence shown here is derived from an EMBL/GenBank/DDBJ whole genome shotgun (WGS) entry which is preliminary data.</text>
</comment>